<protein>
    <submittedName>
        <fullName evidence="2">Uncharacterized protein</fullName>
    </submittedName>
</protein>
<dbReference type="EMBL" id="JAHRIP010002533">
    <property type="protein sequence ID" value="MEQ2280967.1"/>
    <property type="molecule type" value="Genomic_DNA"/>
</dbReference>
<comment type="caution">
    <text evidence="2">The sequence shown here is derived from an EMBL/GenBank/DDBJ whole genome shotgun (WGS) entry which is preliminary data.</text>
</comment>
<feature type="compositionally biased region" description="Low complexity" evidence="1">
    <location>
        <begin position="43"/>
        <end position="53"/>
    </location>
</feature>
<evidence type="ECO:0000256" key="1">
    <source>
        <dbReference type="SAM" id="MobiDB-lite"/>
    </source>
</evidence>
<proteinExistence type="predicted"/>
<feature type="non-terminal residue" evidence="2">
    <location>
        <position position="59"/>
    </location>
</feature>
<dbReference type="Proteomes" id="UP001469553">
    <property type="component" value="Unassembled WGS sequence"/>
</dbReference>
<sequence>MVVNNSPKTKAEEPLDVHMESLEHPILQAQSKGARRKGRFKGSDGSTSSDTTTNSLVRQ</sequence>
<accession>A0ABV0XHN6</accession>
<name>A0ABV0XHN6_9TELE</name>
<organism evidence="2 3">
    <name type="scientific">Ameca splendens</name>
    <dbReference type="NCBI Taxonomy" id="208324"/>
    <lineage>
        <taxon>Eukaryota</taxon>
        <taxon>Metazoa</taxon>
        <taxon>Chordata</taxon>
        <taxon>Craniata</taxon>
        <taxon>Vertebrata</taxon>
        <taxon>Euteleostomi</taxon>
        <taxon>Actinopterygii</taxon>
        <taxon>Neopterygii</taxon>
        <taxon>Teleostei</taxon>
        <taxon>Neoteleostei</taxon>
        <taxon>Acanthomorphata</taxon>
        <taxon>Ovalentaria</taxon>
        <taxon>Atherinomorphae</taxon>
        <taxon>Cyprinodontiformes</taxon>
        <taxon>Goodeidae</taxon>
        <taxon>Ameca</taxon>
    </lineage>
</organism>
<feature type="region of interest" description="Disordered" evidence="1">
    <location>
        <begin position="1"/>
        <end position="59"/>
    </location>
</feature>
<gene>
    <name evidence="2" type="ORF">AMECASPLE_025596</name>
</gene>
<evidence type="ECO:0000313" key="2">
    <source>
        <dbReference type="EMBL" id="MEQ2280967.1"/>
    </source>
</evidence>
<feature type="compositionally biased region" description="Basic and acidic residues" evidence="1">
    <location>
        <begin position="9"/>
        <end position="23"/>
    </location>
</feature>
<evidence type="ECO:0000313" key="3">
    <source>
        <dbReference type="Proteomes" id="UP001469553"/>
    </source>
</evidence>
<reference evidence="2 3" key="1">
    <citation type="submission" date="2021-06" db="EMBL/GenBank/DDBJ databases">
        <authorList>
            <person name="Palmer J.M."/>
        </authorList>
    </citation>
    <scope>NUCLEOTIDE SEQUENCE [LARGE SCALE GENOMIC DNA]</scope>
    <source>
        <strain evidence="2 3">AS_MEX2019</strain>
        <tissue evidence="2">Muscle</tissue>
    </source>
</reference>
<keyword evidence="3" id="KW-1185">Reference proteome</keyword>